<feature type="compositionally biased region" description="Basic and acidic residues" evidence="1">
    <location>
        <begin position="76"/>
        <end position="90"/>
    </location>
</feature>
<feature type="chain" id="PRO_5032276227" description="EF-hand domain-containing protein" evidence="2">
    <location>
        <begin position="34"/>
        <end position="104"/>
    </location>
</feature>
<proteinExistence type="predicted"/>
<feature type="compositionally biased region" description="Polar residues" evidence="1">
    <location>
        <begin position="92"/>
        <end position="104"/>
    </location>
</feature>
<feature type="domain" description="EF-hand" evidence="3">
    <location>
        <begin position="63"/>
        <end position="98"/>
    </location>
</feature>
<evidence type="ECO:0000256" key="2">
    <source>
        <dbReference type="SAM" id="SignalP"/>
    </source>
</evidence>
<protein>
    <recommendedName>
        <fullName evidence="3">EF-hand domain-containing protein</fullName>
    </recommendedName>
</protein>
<dbReference type="GO" id="GO:0005509">
    <property type="term" value="F:calcium ion binding"/>
    <property type="evidence" value="ECO:0007669"/>
    <property type="project" value="InterPro"/>
</dbReference>
<feature type="signal peptide" evidence="2">
    <location>
        <begin position="1"/>
        <end position="33"/>
    </location>
</feature>
<evidence type="ECO:0000313" key="4">
    <source>
        <dbReference type="EMBL" id="BBP00655.1"/>
    </source>
</evidence>
<dbReference type="Pfam" id="PF13202">
    <property type="entry name" value="EF-hand_5"/>
    <property type="match status" value="2"/>
</dbReference>
<accession>A0A809RGF4</accession>
<sequence length="104" mass="10792">MKNVTYTAMLNKVAQTVALGFVLAIGSTAIARADAPAPAAAQDQGFGLYDTNHDGMIDRAEATAQAVSTKTFEAADTNHDGKLSQSEFDKVATTNNSAKTPSAN</sequence>
<gene>
    <name evidence="4" type="ORF">SFSGTM_13630</name>
</gene>
<dbReference type="EMBL" id="AP021881">
    <property type="protein sequence ID" value="BBP00655.1"/>
    <property type="molecule type" value="Genomic_DNA"/>
</dbReference>
<organism evidence="4 5">
    <name type="scientific">Sulfuriferula nivalis</name>
    <dbReference type="NCBI Taxonomy" id="2675298"/>
    <lineage>
        <taxon>Bacteria</taxon>
        <taxon>Pseudomonadati</taxon>
        <taxon>Pseudomonadota</taxon>
        <taxon>Betaproteobacteria</taxon>
        <taxon>Nitrosomonadales</taxon>
        <taxon>Sulfuricellaceae</taxon>
        <taxon>Sulfuriferula</taxon>
    </lineage>
</organism>
<dbReference type="AlphaFoldDB" id="A0A809RGF4"/>
<dbReference type="KEGG" id="sniv:SFSGTM_13630"/>
<evidence type="ECO:0000259" key="3">
    <source>
        <dbReference type="PROSITE" id="PS50222"/>
    </source>
</evidence>
<dbReference type="InterPro" id="IPR018247">
    <property type="entry name" value="EF_Hand_1_Ca_BS"/>
</dbReference>
<evidence type="ECO:0000256" key="1">
    <source>
        <dbReference type="SAM" id="MobiDB-lite"/>
    </source>
</evidence>
<evidence type="ECO:0000313" key="5">
    <source>
        <dbReference type="Proteomes" id="UP000463939"/>
    </source>
</evidence>
<dbReference type="PROSITE" id="PS00018">
    <property type="entry name" value="EF_HAND_1"/>
    <property type="match status" value="1"/>
</dbReference>
<dbReference type="InterPro" id="IPR011992">
    <property type="entry name" value="EF-hand-dom_pair"/>
</dbReference>
<dbReference type="Gene3D" id="1.10.238.10">
    <property type="entry name" value="EF-hand"/>
    <property type="match status" value="1"/>
</dbReference>
<dbReference type="RefSeq" id="WP_162084548.1">
    <property type="nucleotide sequence ID" value="NZ_AP021881.1"/>
</dbReference>
<dbReference type="SUPFAM" id="SSF47473">
    <property type="entry name" value="EF-hand"/>
    <property type="match status" value="1"/>
</dbReference>
<dbReference type="CDD" id="cd00051">
    <property type="entry name" value="EFh"/>
    <property type="match status" value="1"/>
</dbReference>
<reference evidence="5" key="1">
    <citation type="submission" date="2019-11" db="EMBL/GenBank/DDBJ databases">
        <title>Isolation and characterization of a novel species in the genus Sulfuriferula.</title>
        <authorList>
            <person name="Mochizuki J."/>
            <person name="Kojima H."/>
            <person name="Fukui M."/>
        </authorList>
    </citation>
    <scope>NUCLEOTIDE SEQUENCE [LARGE SCALE GENOMIC DNA]</scope>
    <source>
        <strain evidence="5">SGTM</strain>
    </source>
</reference>
<keyword evidence="2" id="KW-0732">Signal</keyword>
<dbReference type="Proteomes" id="UP000463939">
    <property type="component" value="Chromosome"/>
</dbReference>
<name>A0A809RGF4_9PROT</name>
<feature type="region of interest" description="Disordered" evidence="1">
    <location>
        <begin position="75"/>
        <end position="104"/>
    </location>
</feature>
<dbReference type="PROSITE" id="PS50222">
    <property type="entry name" value="EF_HAND_2"/>
    <property type="match status" value="1"/>
</dbReference>
<dbReference type="InterPro" id="IPR002048">
    <property type="entry name" value="EF_hand_dom"/>
</dbReference>
<keyword evidence="5" id="KW-1185">Reference proteome</keyword>